<dbReference type="GO" id="GO:0016787">
    <property type="term" value="F:hydrolase activity"/>
    <property type="evidence" value="ECO:0007669"/>
    <property type="project" value="UniProtKB-KW"/>
</dbReference>
<evidence type="ECO:0000256" key="1">
    <source>
        <dbReference type="ARBA" id="ARBA00022801"/>
    </source>
</evidence>
<dbReference type="STRING" id="489703.SAMN04488038_11192"/>
<keyword evidence="4" id="KW-1185">Reference proteome</keyword>
<evidence type="ECO:0000259" key="2">
    <source>
        <dbReference type="Pfam" id="PF12706"/>
    </source>
</evidence>
<dbReference type="AlphaFoldDB" id="A0A1H9JBR5"/>
<evidence type="ECO:0000313" key="4">
    <source>
        <dbReference type="Proteomes" id="UP000199233"/>
    </source>
</evidence>
<dbReference type="InterPro" id="IPR036866">
    <property type="entry name" value="RibonucZ/Hydroxyglut_hydro"/>
</dbReference>
<dbReference type="InterPro" id="IPR050114">
    <property type="entry name" value="UPF0173_UPF0282_UlaG_hydrolase"/>
</dbReference>
<proteinExistence type="predicted"/>
<dbReference type="EMBL" id="FOFS01000011">
    <property type="protein sequence ID" value="SEQ84169.1"/>
    <property type="molecule type" value="Genomic_DNA"/>
</dbReference>
<name>A0A1H9JBR5_9GAMM</name>
<dbReference type="PANTHER" id="PTHR43546">
    <property type="entry name" value="UPF0173 METAL-DEPENDENT HYDROLASE MJ1163-RELATED"/>
    <property type="match status" value="1"/>
</dbReference>
<protein>
    <submittedName>
        <fullName evidence="3">L-ascorbate metabolism protein UlaG, beta-lactamase superfamily</fullName>
    </submittedName>
</protein>
<gene>
    <name evidence="3" type="ORF">SAMN04488038_11192</name>
</gene>
<dbReference type="OrthoDB" id="9805728at2"/>
<dbReference type="InterPro" id="IPR001279">
    <property type="entry name" value="Metallo-B-lactamas"/>
</dbReference>
<accession>A0A1H9JBR5</accession>
<evidence type="ECO:0000313" key="3">
    <source>
        <dbReference type="EMBL" id="SEQ84169.1"/>
    </source>
</evidence>
<dbReference type="Gene3D" id="3.60.15.10">
    <property type="entry name" value="Ribonuclease Z/Hydroxyacylglutathione hydrolase-like"/>
    <property type="match status" value="1"/>
</dbReference>
<dbReference type="Proteomes" id="UP000199233">
    <property type="component" value="Unassembled WGS sequence"/>
</dbReference>
<keyword evidence="1" id="KW-0378">Hydrolase</keyword>
<feature type="domain" description="Metallo-beta-lactamase" evidence="2">
    <location>
        <begin position="19"/>
        <end position="225"/>
    </location>
</feature>
<sequence>MRFTQIRSATVIIEFAGHKFLIDPMLAEKDAYPGFPGTVNSHIRFPTAPLPVPVSQLFDVDAVIATHIHPDHWDEAAARLIPKDKPIFCQSQRDAEAIRSEGFTNVSVLGEITSFGALSIHKTPGQHGGDKIVESGLWKEVLGDVCGLVFKHPDEKTLYIVGDTVWYEGVQRSIERHKPAVIVLNSCDAKVFEDQLGDMSIIMSKEDVCAVCKAAPEATVIASHMEAVNHATLTRAQLSAHLSEAGLREQVRIPADGEAYTL</sequence>
<reference evidence="3 4" key="1">
    <citation type="submission" date="2016-10" db="EMBL/GenBank/DDBJ databases">
        <authorList>
            <person name="de Groot N.N."/>
        </authorList>
    </citation>
    <scope>NUCLEOTIDE SEQUENCE [LARGE SCALE GENOMIC DNA]</scope>
    <source>
        <strain evidence="3 4">DSM 25927</strain>
    </source>
</reference>
<dbReference type="SUPFAM" id="SSF56281">
    <property type="entry name" value="Metallo-hydrolase/oxidoreductase"/>
    <property type="match status" value="1"/>
</dbReference>
<dbReference type="RefSeq" id="WP_093287582.1">
    <property type="nucleotide sequence ID" value="NZ_FOFS01000011.1"/>
</dbReference>
<dbReference type="Pfam" id="PF12706">
    <property type="entry name" value="Lactamase_B_2"/>
    <property type="match status" value="1"/>
</dbReference>
<organism evidence="3 4">
    <name type="scientific">Solimonas aquatica</name>
    <dbReference type="NCBI Taxonomy" id="489703"/>
    <lineage>
        <taxon>Bacteria</taxon>
        <taxon>Pseudomonadati</taxon>
        <taxon>Pseudomonadota</taxon>
        <taxon>Gammaproteobacteria</taxon>
        <taxon>Nevskiales</taxon>
        <taxon>Nevskiaceae</taxon>
        <taxon>Solimonas</taxon>
    </lineage>
</organism>
<dbReference type="PANTHER" id="PTHR43546:SF9">
    <property type="entry name" value="L-ASCORBATE-6-PHOSPHATE LACTONASE ULAG-RELATED"/>
    <property type="match status" value="1"/>
</dbReference>